<dbReference type="Gene3D" id="2.20.100.10">
    <property type="entry name" value="Thrombospondin type-1 (TSP1) repeat"/>
    <property type="match status" value="15"/>
</dbReference>
<keyword evidence="5" id="KW-0863">Zinc-finger</keyword>
<dbReference type="InterPro" id="IPR036383">
    <property type="entry name" value="TSP1_rpt_sf"/>
</dbReference>
<dbReference type="SUPFAM" id="SSF57424">
    <property type="entry name" value="LDL receptor-like module"/>
    <property type="match status" value="2"/>
</dbReference>
<dbReference type="GO" id="GO:0003677">
    <property type="term" value="F:DNA binding"/>
    <property type="evidence" value="ECO:0007669"/>
    <property type="project" value="UniProtKB-KW"/>
</dbReference>
<dbReference type="CDD" id="cd00112">
    <property type="entry name" value="LDLa"/>
    <property type="match status" value="2"/>
</dbReference>
<name>A0A8W8ILL8_MAGGI</name>
<dbReference type="PROSITE" id="PS51900">
    <property type="entry name" value="CB"/>
    <property type="match status" value="1"/>
</dbReference>
<dbReference type="Proteomes" id="UP000005408">
    <property type="component" value="Unassembled WGS sequence"/>
</dbReference>
<dbReference type="Gene3D" id="1.10.150.130">
    <property type="match status" value="1"/>
</dbReference>
<evidence type="ECO:0000259" key="10">
    <source>
        <dbReference type="PROSITE" id="PS50158"/>
    </source>
</evidence>
<dbReference type="SUPFAM" id="SSF82895">
    <property type="entry name" value="TSP-1 type 1 repeat"/>
    <property type="match status" value="15"/>
</dbReference>
<evidence type="ECO:0000256" key="2">
    <source>
        <dbReference type="ARBA" id="ARBA00022737"/>
    </source>
</evidence>
<dbReference type="SUPFAM" id="SSF57756">
    <property type="entry name" value="Retrovirus zinc finger-like domains"/>
    <property type="match status" value="1"/>
</dbReference>
<dbReference type="SMART" id="SM00209">
    <property type="entry name" value="TSP1"/>
    <property type="match status" value="15"/>
</dbReference>
<evidence type="ECO:0000256" key="8">
    <source>
        <dbReference type="SAM" id="Phobius"/>
    </source>
</evidence>
<keyword evidence="9" id="KW-0732">Signal</keyword>
<dbReference type="InterPro" id="IPR035234">
    <property type="entry name" value="IgGFc-bd_N"/>
</dbReference>
<dbReference type="Pfam" id="PF17517">
    <property type="entry name" value="IgGFc_binding"/>
    <property type="match status" value="2"/>
</dbReference>
<dbReference type="PRINTS" id="PR00261">
    <property type="entry name" value="LDLRECEPTOR"/>
</dbReference>
<evidence type="ECO:0000256" key="3">
    <source>
        <dbReference type="ARBA" id="ARBA00023125"/>
    </source>
</evidence>
<evidence type="ECO:0000256" key="7">
    <source>
        <dbReference type="SAM" id="MobiDB-lite"/>
    </source>
</evidence>
<dbReference type="InterPro" id="IPR052065">
    <property type="entry name" value="Compl_asym_regulator"/>
</dbReference>
<dbReference type="InterPro" id="IPR001878">
    <property type="entry name" value="Znf_CCHC"/>
</dbReference>
<dbReference type="Pfam" id="PF00057">
    <property type="entry name" value="Ldl_recept_a"/>
    <property type="match status" value="1"/>
</dbReference>
<dbReference type="InterPro" id="IPR036875">
    <property type="entry name" value="Znf_CCHC_sf"/>
</dbReference>
<accession>A0A8W8ILL8</accession>
<dbReference type="InterPro" id="IPR044068">
    <property type="entry name" value="CB"/>
</dbReference>
<keyword evidence="2" id="KW-0677">Repeat</keyword>
<keyword evidence="1" id="KW-0245">EGF-like domain</keyword>
<feature type="chain" id="PRO_5036485855" description="Hemicentin-1" evidence="9">
    <location>
        <begin position="21"/>
        <end position="2589"/>
    </location>
</feature>
<feature type="region of interest" description="Disordered" evidence="7">
    <location>
        <begin position="1757"/>
        <end position="1776"/>
    </location>
</feature>
<keyword evidence="8" id="KW-1133">Transmembrane helix</keyword>
<dbReference type="SUPFAM" id="SSF47823">
    <property type="entry name" value="lambda integrase-like, N-terminal domain"/>
    <property type="match status" value="1"/>
</dbReference>
<reference evidence="12" key="1">
    <citation type="submission" date="2022-08" db="UniProtKB">
        <authorList>
            <consortium name="EnsemblMetazoa"/>
        </authorList>
    </citation>
    <scope>IDENTIFICATION</scope>
    <source>
        <strain evidence="12">05x7-T-G4-1.051#20</strain>
    </source>
</reference>
<keyword evidence="8" id="KW-0472">Membrane</keyword>
<dbReference type="PANTHER" id="PTHR22906">
    <property type="entry name" value="PROPERDIN"/>
    <property type="match status" value="1"/>
</dbReference>
<protein>
    <recommendedName>
        <fullName evidence="14">Hemicentin-1</fullName>
    </recommendedName>
</protein>
<dbReference type="Pfam" id="PF00090">
    <property type="entry name" value="TSP_1"/>
    <property type="match status" value="15"/>
</dbReference>
<dbReference type="FunFam" id="2.20.100.10:FF:000007">
    <property type="entry name" value="Thrombospondin 1"/>
    <property type="match status" value="4"/>
</dbReference>
<feature type="domain" description="CCHC-type" evidence="10">
    <location>
        <begin position="2104"/>
        <end position="2120"/>
    </location>
</feature>
<dbReference type="EnsemblMetazoa" id="G14868.1">
    <property type="protein sequence ID" value="G14868.1:cds"/>
    <property type="gene ID" value="G14868"/>
</dbReference>
<dbReference type="InterPro" id="IPR002172">
    <property type="entry name" value="LDrepeatLR_classA_rpt"/>
</dbReference>
<feature type="region of interest" description="Disordered" evidence="7">
    <location>
        <begin position="2552"/>
        <end position="2589"/>
    </location>
</feature>
<dbReference type="FunFam" id="2.20.100.10:FF:000001">
    <property type="entry name" value="semaphorin-5A isoform X1"/>
    <property type="match status" value="7"/>
</dbReference>
<dbReference type="Pfam" id="PF00098">
    <property type="entry name" value="zf-CCHC"/>
    <property type="match status" value="1"/>
</dbReference>
<feature type="domain" description="Core-binding (CB)" evidence="11">
    <location>
        <begin position="2320"/>
        <end position="2403"/>
    </location>
</feature>
<dbReference type="InterPro" id="IPR036055">
    <property type="entry name" value="LDL_receptor-like_sf"/>
</dbReference>
<evidence type="ECO:0000256" key="1">
    <source>
        <dbReference type="ARBA" id="ARBA00022536"/>
    </source>
</evidence>
<keyword evidence="13" id="KW-1185">Reference proteome</keyword>
<dbReference type="FunFam" id="2.20.100.10:FF:000002">
    <property type="entry name" value="Unc-5 netrin receptor C"/>
    <property type="match status" value="3"/>
</dbReference>
<evidence type="ECO:0000256" key="9">
    <source>
        <dbReference type="SAM" id="SignalP"/>
    </source>
</evidence>
<dbReference type="PROSITE" id="PS50068">
    <property type="entry name" value="LDLRA_2"/>
    <property type="match status" value="2"/>
</dbReference>
<evidence type="ECO:0000259" key="11">
    <source>
        <dbReference type="PROSITE" id="PS51900"/>
    </source>
</evidence>
<proteinExistence type="predicted"/>
<feature type="signal peptide" evidence="9">
    <location>
        <begin position="1"/>
        <end position="20"/>
    </location>
</feature>
<keyword evidence="5" id="KW-0862">Zinc</keyword>
<evidence type="ECO:0000256" key="6">
    <source>
        <dbReference type="PROSITE-ProRule" id="PRU00124"/>
    </source>
</evidence>
<dbReference type="PROSITE" id="PS50158">
    <property type="entry name" value="ZF_CCHC"/>
    <property type="match status" value="1"/>
</dbReference>
<keyword evidence="5" id="KW-0479">Metal-binding</keyword>
<evidence type="ECO:0008006" key="14">
    <source>
        <dbReference type="Google" id="ProtNLM"/>
    </source>
</evidence>
<evidence type="ECO:0000313" key="13">
    <source>
        <dbReference type="Proteomes" id="UP000005408"/>
    </source>
</evidence>
<keyword evidence="4" id="KW-1015">Disulfide bond</keyword>
<dbReference type="GO" id="GO:0008270">
    <property type="term" value="F:zinc ion binding"/>
    <property type="evidence" value="ECO:0007669"/>
    <property type="project" value="UniProtKB-KW"/>
</dbReference>
<dbReference type="InterPro" id="IPR000884">
    <property type="entry name" value="TSP1_rpt"/>
</dbReference>
<evidence type="ECO:0000256" key="5">
    <source>
        <dbReference type="PROSITE-ProRule" id="PRU00047"/>
    </source>
</evidence>
<dbReference type="InterPro" id="IPR010998">
    <property type="entry name" value="Integrase_recombinase_N"/>
</dbReference>
<dbReference type="SMART" id="SM00343">
    <property type="entry name" value="ZnF_C2HC"/>
    <property type="match status" value="1"/>
</dbReference>
<feature type="compositionally biased region" description="Basic and acidic residues" evidence="7">
    <location>
        <begin position="476"/>
        <end position="491"/>
    </location>
</feature>
<dbReference type="SMART" id="SM00192">
    <property type="entry name" value="LDLa"/>
    <property type="match status" value="2"/>
</dbReference>
<dbReference type="PROSITE" id="PS50092">
    <property type="entry name" value="TSP1"/>
    <property type="match status" value="15"/>
</dbReference>
<keyword evidence="8" id="KW-0812">Transmembrane</keyword>
<feature type="region of interest" description="Disordered" evidence="7">
    <location>
        <begin position="472"/>
        <end position="491"/>
    </location>
</feature>
<sequence length="2589" mass="276274">MGTLYLVAICLMASTTAVLGAPDNRGTDFIIGFMENYIMGSYVQCELFVTTARTTVVSVKVDSPKCTSPKISASFSITAGSVKQLIFDYRIRVVGSRKESKGILVKASDEVVIYGINKERYSNDGFVGLPLDVLSDEYYVITWYPPYRQCELMVVGVEDSTVASVTLGQHIGSKNVNYGGKNYYKGNTVKETLNKYDTWQLVSTGDLTGTYVTSTKKVAVFSGNKKTKIGSGGSQDHLVEQMTPVDTWGKNFATVPIPKRTVGDYFKFIASEDSTTVKITGGYTSTFTISKKGGMVQKLISSKAYCRIVADKPIMVTQFVQSQQSSSEPSDPSMLIIPPVEQYGADYTFATPKYSQGSYENFFMFIVEASEASGLRINGKAFPTNTVYKAISGTTLIGGYISITEGTHTVRHISPIAIFGGFLYGRASAETYGFTTGMRMAKVNTVCVPTPTVTGDGIDNDCDGKIDEELCTPDNQNKDDDGDGKVNEDCAKPPPVDGVWASWASYGACSVTCQPTSGTVSGTKTRTRTCSNPAPAYDGKQCVGSGSETVSCTPTNACRVDGQWGSWGSYGACSVTCGSGSRQRSRSCNNPAPVGGGSNCAGSSTSSTTCTLTACPIDGNWASWGSYGACTVTCGGGTQGRTRSCSSPAPQYGGSACSGSSSSSQSCNTHNCPIDGNWASWGSYGACSVTCGGGSQSRTRTCTNPAPQYLGANCVGSTSSSQSCNTHNCPIDGNWASWGSYGACTVTCGGGTQRRTRTCSSPAPQYGGSACSGSSSSSQSCNTHNCPIDGNWASWGSYGACSVTCGGGSQSRTRTCTNPAPQYLGANCVGSTSSSQSCNTHNCPIDGSWASWGSWATCTETCGGGVQSRTRSCNNPAPQYGGDNCPGMSSSTQFCNTQNCPINGNWNSWTSWGSCTVTCGGGKQTRSRSCSSPAPQYGGLNCPGSTTSTQDCNTQHCPIDGGLSSWGAWGTCTVSCGGGTQVRTRSCTNPAPQYGGASCAGVTSQNQDCNTQVCIIDGAWSQWGSWGTCSVSCGGGKRSRARTCTDPKPANGGKSCIGSTSDLDDCNSQSCPTPAAGTYVQLCPAGWFTCKSGGITCIDKAFICDCSSDCDDGSDETTGYAGCSGAVIAQCAENSSGAQLWVAVALWACSTLVQLEGAPDNRGTEFIIGFMENLGSDYQCELFVTTSRTTVVSVQVDSPKCTSPRISASFTVIAGKVKQLILDYRIRMIGSSKESKGILVKASDEVVVYGVNKEKYSNDGFVGLPVDVMSDEYYVITWAPPYRQCEMLVIGAEDSTSVTVTIGQSIGSGSVNYGGRNYYRGNVVTETLNKYDTWQLVSTGDLTGSYVKSTKKVAVFSGNKKTKIGSGGSQDHLVEQLTPVDTWGKNFATVPIPKRTVGDYFKFIASEDSTTVTISGGYSSTFTISQKGGMVQKLIPSTAYCKIVADKAIMVTQFVQSQQSSSEPSDPAMLIIPPVEQYAADYTFATPKYSLGSYTNFFMFIVEASEVSGLRIDGNAFPSNAVLQTISGTSLVGGYISVSEGTHTVRHTSPIVIFGGFLYGHAHAETYGFTTGMRMAKVNTVCVPSPTVTGDGIDNDCDGKIDEELCTPGNQNKVDGQWASWTFYSACSVTCQPPSGTVSGTKTRTRSCSNPAPAYDGKQCVGSGSETVSCTPTNACRVDGQWSSWGSYGACSVTCGSGSKARSRSCNNPAPYGGGSDCVGSASSSTNCTLSPCPIDGGWTVWTSWDSCTVTCAGGTKTRSRSCSNPTPQYGGRSCSGSSTSSQACYTQSCPIDGGFSNWGSWGTCSVTCGGGTQVRTRSCSNPAPQYGGANCAGSPSQNKTCNTNVCIIDGAWSQWGSWSTCSVTCGGGKQSRSRACIDPPPANGGKDCVGMHSPGMHSDYKLCISQRCPATAPGVYIQLCPEGWFTCKSGGITCIQNVFKCDCSFDCDDGSDETIGYAGCSTAVITQCAENNSGNENQYKHEARVLTKLKEAREHLNCGSDDGVESAKSSIAEGIEMVKNRQKVIKLADSSQLGWKVVQEYQANPIADDSDDEKKMYRAQMRAERKVFNGRKRQRFEPYQKKPANVSRMETDERSTSSGKPGRCFDCGAKGHWSRDCTKKDDKANKISENLEKILPISNLALFNDISSIISPVGRLRSRYSEWEKIGTGKTILDIIKSGYKIPFKTNPSSIELNNNRSAREESEFVTDDKCNWIPSQNCDWLGLHWNTEKGQVHISNDRIYRLNLCLDTIHGFGGYFECINDNNENVFMGSVVGNWTAEEAMQSSTWRELETVNRVMKRLGVQSHINKAVTDSGVSLDSKLGTFSEHMCGYLLSSKSDSTNKTYKHGFQRWKKFINDHGHSEIPAQPIHVALYITYLLDSGASYSTVNTTIYSIKWMHEISGYPDPTDNSFVKSLQESAKRLTGRPVRRKDPVDRQMLQTLCDSHTDTTDVLMLRNLAMILIGFAGLVMNSATCFAAPLWTTADYGDTATVPIATPGHNKTGDVYYSNNVPIIKNLILCLIMVILLMWMGSFGCRVADALERSWIRKQATIKKSGGQRPSTPEHQMEAQVLEQGEEDGISGQHCQSPG</sequence>
<evidence type="ECO:0000313" key="12">
    <source>
        <dbReference type="EnsemblMetazoa" id="G14868.1:cds"/>
    </source>
</evidence>
<comment type="caution">
    <text evidence="6">Lacks conserved residue(s) required for the propagation of feature annotation.</text>
</comment>
<organism evidence="12 13">
    <name type="scientific">Magallana gigas</name>
    <name type="common">Pacific oyster</name>
    <name type="synonym">Crassostrea gigas</name>
    <dbReference type="NCBI Taxonomy" id="29159"/>
    <lineage>
        <taxon>Eukaryota</taxon>
        <taxon>Metazoa</taxon>
        <taxon>Spiralia</taxon>
        <taxon>Lophotrochozoa</taxon>
        <taxon>Mollusca</taxon>
        <taxon>Bivalvia</taxon>
        <taxon>Autobranchia</taxon>
        <taxon>Pteriomorphia</taxon>
        <taxon>Ostreida</taxon>
        <taxon>Ostreoidea</taxon>
        <taxon>Ostreidae</taxon>
        <taxon>Magallana</taxon>
    </lineage>
</organism>
<feature type="region of interest" description="Disordered" evidence="7">
    <location>
        <begin position="2081"/>
        <end position="2101"/>
    </location>
</feature>
<dbReference type="Gene3D" id="4.10.400.10">
    <property type="entry name" value="Low-density Lipoprotein Receptor"/>
    <property type="match status" value="2"/>
</dbReference>
<evidence type="ECO:0000256" key="4">
    <source>
        <dbReference type="ARBA" id="ARBA00023157"/>
    </source>
</evidence>
<keyword evidence="3" id="KW-0238">DNA-binding</keyword>
<dbReference type="Gene3D" id="4.10.60.10">
    <property type="entry name" value="Zinc finger, CCHC-type"/>
    <property type="match status" value="1"/>
</dbReference>
<feature type="transmembrane region" description="Helical" evidence="8">
    <location>
        <begin position="2516"/>
        <end position="2538"/>
    </location>
</feature>